<protein>
    <recommendedName>
        <fullName evidence="1">DNA (cytosine-5-)-methyltransferase</fullName>
        <ecNumber evidence="1">2.1.1.37</ecNumber>
    </recommendedName>
</protein>
<evidence type="ECO:0000256" key="6">
    <source>
        <dbReference type="ARBA" id="ARBA00047422"/>
    </source>
</evidence>
<keyword evidence="5" id="KW-0680">Restriction system</keyword>
<evidence type="ECO:0000256" key="3">
    <source>
        <dbReference type="ARBA" id="ARBA00022679"/>
    </source>
</evidence>
<evidence type="ECO:0000313" key="9">
    <source>
        <dbReference type="Proteomes" id="UP000323707"/>
    </source>
</evidence>
<dbReference type="Pfam" id="PF00145">
    <property type="entry name" value="DNA_methylase"/>
    <property type="match status" value="2"/>
</dbReference>
<dbReference type="InterPro" id="IPR001525">
    <property type="entry name" value="C5_MeTfrase"/>
</dbReference>
<keyword evidence="3 7" id="KW-0808">Transferase</keyword>
<dbReference type="Gene3D" id="3.40.50.150">
    <property type="entry name" value="Vaccinia Virus protein VP39"/>
    <property type="match status" value="1"/>
</dbReference>
<dbReference type="RefSeq" id="WP_150337500.1">
    <property type="nucleotide sequence ID" value="NZ_JAERIX010000018.1"/>
</dbReference>
<name>A0A5M9QKB6_9HELI</name>
<evidence type="ECO:0000313" key="8">
    <source>
        <dbReference type="EMBL" id="KAA8708479.1"/>
    </source>
</evidence>
<dbReference type="GO" id="GO:0009307">
    <property type="term" value="P:DNA restriction-modification system"/>
    <property type="evidence" value="ECO:0007669"/>
    <property type="project" value="UniProtKB-KW"/>
</dbReference>
<organism evidence="8 9">
    <name type="scientific">Helicobacter canis</name>
    <dbReference type="NCBI Taxonomy" id="29419"/>
    <lineage>
        <taxon>Bacteria</taxon>
        <taxon>Pseudomonadati</taxon>
        <taxon>Campylobacterota</taxon>
        <taxon>Epsilonproteobacteria</taxon>
        <taxon>Campylobacterales</taxon>
        <taxon>Helicobacteraceae</taxon>
        <taxon>Helicobacter</taxon>
    </lineage>
</organism>
<dbReference type="GO" id="GO:0044027">
    <property type="term" value="P:negative regulation of gene expression via chromosomal CpG island methylation"/>
    <property type="evidence" value="ECO:0007669"/>
    <property type="project" value="TreeGrafter"/>
</dbReference>
<evidence type="ECO:0000256" key="5">
    <source>
        <dbReference type="ARBA" id="ARBA00022747"/>
    </source>
</evidence>
<keyword evidence="2 7" id="KW-0489">Methyltransferase</keyword>
<dbReference type="Proteomes" id="UP000323707">
    <property type="component" value="Unassembled WGS sequence"/>
</dbReference>
<evidence type="ECO:0000256" key="7">
    <source>
        <dbReference type="PROSITE-ProRule" id="PRU01016"/>
    </source>
</evidence>
<sequence>MKYNIVEFFVGAGGSHLGFMQEGFSTLYANDFDSNALKTLEHNNKKHLQNAILDSTDITQLNPKELKKKVDSSVDVMFGGIVCKGFSLAGERSPADERNQFYRYYLDIVKELRPKVSVIENVKGMLNARILNPNAPKKLLDEVDKLWQELENFKGKKSQLRKENNITQKILDYGLELRERKQNLLEQIKLHQISVLDDIYKIYEAMGYKVQHKVLNAAWYGAATKRERLIIVATRADLQGDFHYPLPRFYDESIGTKLDFSDDELAKCKFKKPLTLREVLSKIDYTNENDTDNLPMQHNAKTIERFKYIKEGCNIADSLDLLPKHLQISKFYSRGNTMRLHFDKLAPTLVPGHSNFPLHPKEHRSITIREAATITGFPLNYKFFGSHTKRCEQVGNAVPPPLAKAIAKSAKEFLDRQFRQIPD</sequence>
<dbReference type="PRINTS" id="PR00105">
    <property type="entry name" value="C5METTRFRASE"/>
</dbReference>
<evidence type="ECO:0000256" key="4">
    <source>
        <dbReference type="ARBA" id="ARBA00022691"/>
    </source>
</evidence>
<evidence type="ECO:0000256" key="2">
    <source>
        <dbReference type="ARBA" id="ARBA00022603"/>
    </source>
</evidence>
<dbReference type="Gene3D" id="3.90.120.10">
    <property type="entry name" value="DNA Methylase, subunit A, domain 2"/>
    <property type="match status" value="1"/>
</dbReference>
<dbReference type="SUPFAM" id="SSF53335">
    <property type="entry name" value="S-adenosyl-L-methionine-dependent methyltransferases"/>
    <property type="match status" value="1"/>
</dbReference>
<comment type="similarity">
    <text evidence="7">Belongs to the class I-like SAM-binding methyltransferase superfamily. C5-methyltransferase family.</text>
</comment>
<dbReference type="GO" id="GO:0003886">
    <property type="term" value="F:DNA (cytosine-5-)-methyltransferase activity"/>
    <property type="evidence" value="ECO:0007669"/>
    <property type="project" value="UniProtKB-EC"/>
</dbReference>
<dbReference type="GO" id="GO:0032259">
    <property type="term" value="P:methylation"/>
    <property type="evidence" value="ECO:0007669"/>
    <property type="project" value="UniProtKB-KW"/>
</dbReference>
<dbReference type="AlphaFoldDB" id="A0A5M9QKB6"/>
<dbReference type="PANTHER" id="PTHR10629">
    <property type="entry name" value="CYTOSINE-SPECIFIC METHYLTRANSFERASE"/>
    <property type="match status" value="1"/>
</dbReference>
<accession>A0A5M9QKB6</accession>
<dbReference type="EMBL" id="VXKE01000019">
    <property type="protein sequence ID" value="KAA8708479.1"/>
    <property type="molecule type" value="Genomic_DNA"/>
</dbReference>
<dbReference type="InterPro" id="IPR050390">
    <property type="entry name" value="C5-Methyltransferase"/>
</dbReference>
<comment type="caution">
    <text evidence="8">The sequence shown here is derived from an EMBL/GenBank/DDBJ whole genome shotgun (WGS) entry which is preliminary data.</text>
</comment>
<dbReference type="GO" id="GO:0003677">
    <property type="term" value="F:DNA binding"/>
    <property type="evidence" value="ECO:0007669"/>
    <property type="project" value="TreeGrafter"/>
</dbReference>
<evidence type="ECO:0000256" key="1">
    <source>
        <dbReference type="ARBA" id="ARBA00011975"/>
    </source>
</evidence>
<dbReference type="EC" id="2.1.1.37" evidence="1"/>
<keyword evidence="4 7" id="KW-0949">S-adenosyl-L-methionine</keyword>
<dbReference type="InterPro" id="IPR029063">
    <property type="entry name" value="SAM-dependent_MTases_sf"/>
</dbReference>
<comment type="catalytic activity">
    <reaction evidence="6">
        <text>a 2'-deoxycytidine in DNA + S-adenosyl-L-methionine = a 5-methyl-2'-deoxycytidine in DNA + S-adenosyl-L-homocysteine + H(+)</text>
        <dbReference type="Rhea" id="RHEA:13681"/>
        <dbReference type="Rhea" id="RHEA-COMP:11369"/>
        <dbReference type="Rhea" id="RHEA-COMP:11370"/>
        <dbReference type="ChEBI" id="CHEBI:15378"/>
        <dbReference type="ChEBI" id="CHEBI:57856"/>
        <dbReference type="ChEBI" id="CHEBI:59789"/>
        <dbReference type="ChEBI" id="CHEBI:85452"/>
        <dbReference type="ChEBI" id="CHEBI:85454"/>
        <dbReference type="EC" id="2.1.1.37"/>
    </reaction>
</comment>
<reference evidence="8 9" key="1">
    <citation type="submission" date="2019-09" db="EMBL/GenBank/DDBJ databases">
        <title>Draft genome sequence of various Type strains from the CCUG.</title>
        <authorList>
            <person name="Pineiro-Iglesias B."/>
            <person name="Tunovic T."/>
            <person name="Unosson C."/>
            <person name="Inganas E."/>
            <person name="Ohlen M."/>
            <person name="Cardew S."/>
            <person name="Jensie-Markopoulos S."/>
            <person name="Salva-Serra F."/>
            <person name="Jaen-Luchoro D."/>
            <person name="Karlsson R."/>
            <person name="Svensson-Stadler L."/>
            <person name="Chun J."/>
            <person name="Moore E."/>
        </authorList>
    </citation>
    <scope>NUCLEOTIDE SEQUENCE [LARGE SCALE GENOMIC DNA]</scope>
    <source>
        <strain evidence="8 9">CCUG 32756T</strain>
    </source>
</reference>
<feature type="active site" evidence="7">
    <location>
        <position position="83"/>
    </location>
</feature>
<dbReference type="PANTHER" id="PTHR10629:SF52">
    <property type="entry name" value="DNA (CYTOSINE-5)-METHYLTRANSFERASE 1"/>
    <property type="match status" value="1"/>
</dbReference>
<dbReference type="PROSITE" id="PS51679">
    <property type="entry name" value="SAM_MT_C5"/>
    <property type="match status" value="1"/>
</dbReference>
<proteinExistence type="inferred from homology"/>
<gene>
    <name evidence="8" type="ORF">F4V45_05995</name>
</gene>